<feature type="domain" description="HTH bat-type" evidence="1">
    <location>
        <begin position="144"/>
        <end position="195"/>
    </location>
</feature>
<gene>
    <name evidence="2" type="ORF">ENT52_06260</name>
</gene>
<dbReference type="AlphaFoldDB" id="A0A7J3M358"/>
<dbReference type="EMBL" id="DSYZ01000120">
    <property type="protein sequence ID" value="HGT83313.1"/>
    <property type="molecule type" value="Genomic_DNA"/>
</dbReference>
<proteinExistence type="predicted"/>
<evidence type="ECO:0000259" key="1">
    <source>
        <dbReference type="Pfam" id="PF04967"/>
    </source>
</evidence>
<name>A0A7J3M358_ARCFL</name>
<protein>
    <submittedName>
        <fullName evidence="2">Bacterio-opsin activator</fullName>
    </submittedName>
</protein>
<accession>A0A7J3M358</accession>
<comment type="caution">
    <text evidence="2">The sequence shown here is derived from an EMBL/GenBank/DDBJ whole genome shotgun (WGS) entry which is preliminary data.</text>
</comment>
<reference evidence="2" key="1">
    <citation type="journal article" date="2020" name="mSystems">
        <title>Genome- and Community-Level Interaction Insights into Carbon Utilization and Element Cycling Functions of Hydrothermarchaeota in Hydrothermal Sediment.</title>
        <authorList>
            <person name="Zhou Z."/>
            <person name="Liu Y."/>
            <person name="Xu W."/>
            <person name="Pan J."/>
            <person name="Luo Z.H."/>
            <person name="Li M."/>
        </authorList>
    </citation>
    <scope>NUCLEOTIDE SEQUENCE [LARGE SCALE GENOMIC DNA]</scope>
    <source>
        <strain evidence="2">SpSt-587</strain>
    </source>
</reference>
<dbReference type="PANTHER" id="PTHR34236">
    <property type="entry name" value="DIMETHYL SULFOXIDE REDUCTASE TRANSCRIPTIONAL ACTIVATOR"/>
    <property type="match status" value="1"/>
</dbReference>
<dbReference type="InterPro" id="IPR007050">
    <property type="entry name" value="HTH_bacterioopsin"/>
</dbReference>
<dbReference type="PANTHER" id="PTHR34236:SF1">
    <property type="entry name" value="DIMETHYL SULFOXIDE REDUCTASE TRANSCRIPTIONAL ACTIVATOR"/>
    <property type="match status" value="1"/>
</dbReference>
<sequence length="201" mass="22805">MLKIEIKTPMPKGCALEGIEKLAKKAVIEVEGFLESENLIKALIKVKADEVDSLLKDLPEFCVSLKISKDSVRLLLREHPCLIAQPILSSGGIIVGLSHDGNSITWSIICDEEDCARLIKKLEELGVDFELVYKGRPEDKESMTFREEEILRTALEKGFFDYPKRIKLEELAKIFNISPSTLSEILRRAQKKVLERYFKGL</sequence>
<organism evidence="2">
    <name type="scientific">Archaeoglobus fulgidus</name>
    <dbReference type="NCBI Taxonomy" id="2234"/>
    <lineage>
        <taxon>Archaea</taxon>
        <taxon>Methanobacteriati</taxon>
        <taxon>Methanobacteriota</taxon>
        <taxon>Archaeoglobi</taxon>
        <taxon>Archaeoglobales</taxon>
        <taxon>Archaeoglobaceae</taxon>
        <taxon>Archaeoglobus</taxon>
    </lineage>
</organism>
<dbReference type="Pfam" id="PF04967">
    <property type="entry name" value="HTH_10"/>
    <property type="match status" value="1"/>
</dbReference>
<evidence type="ECO:0000313" key="2">
    <source>
        <dbReference type="EMBL" id="HGT83313.1"/>
    </source>
</evidence>
<dbReference type="Gene3D" id="1.10.10.60">
    <property type="entry name" value="Homeodomain-like"/>
    <property type="match status" value="1"/>
</dbReference>